<keyword evidence="3" id="KW-0540">Nuclease</keyword>
<dbReference type="NCBIfam" id="TIGR00644">
    <property type="entry name" value="recJ"/>
    <property type="match status" value="1"/>
</dbReference>
<dbReference type="Pfam" id="PF17768">
    <property type="entry name" value="RecJ_OB"/>
    <property type="match status" value="1"/>
</dbReference>
<gene>
    <name evidence="11" type="primary">recJ</name>
    <name evidence="11" type="ORF">ABNN70_13270</name>
</gene>
<evidence type="ECO:0000256" key="4">
    <source>
        <dbReference type="ARBA" id="ARBA00022801"/>
    </source>
</evidence>
<sequence length="783" mass="87698">MLQPENRWITEQADTKKVRELAEDLHISSLTARLLVLRGIDNPEHAELFLHPEKMTFHDPMRMLGMREAVDRISRSAARRRKIRIFGDYDADGVTSTALLVRALSMTGAEVSWHVPNRFTEGYGPHAAAVEQAKKDGIDLIVTVDSGIAAYEAADRARQLGIDYVITDHHEPPAVLPDASTILNPKQPGCDYPFKGLSGAGVALKLTQALFGKKADPQWLALAAIGTIADLVPLRDENRLIAYQGLKRINEGTYPGINALKFKSGGKGDADSDTIGFQLGPRLNAAGRLEDAEPAVRLLLTGDETEASALADRLDKLNQERKALADRIFREADQMAASFIQRGDQALVLPGVNWNQGVIGLAASKIVEKYYRPTIILAVNEEKGVAKGSGRSIDGVNLYKALTDSSDHLAQFGGHQMAAGLSLPTTDIDDFRSDFLKAVRHQITPDMLIKKAIIEDTCQPDQITVELIEQLGQLAPFGTDNAKPLCLMDHIPLTKISAVGRDASHLKLTVKGDSAELDGIGFGMGHKRAEISPADRISMIGEWQINEWNGFKKPQMLIRDIKVDGLQVFDWRDERRLNEKLEKISPDEAEMIAFQEHTAERLQLSRAVKRCSGEQPVRKPVLVLLDLPDELEQLTGLIDRCTEVNRIYTVFHHAHDHYFSTFPTRNHFVWYYALIRQEHSFKLDETAKQIARFKGWPERMVYFMTKVFFELDFVTIDNGVLTVNPASGKTPLSDSVTYRREKNQLEMEDLFCYSPISRLKSWFEERMKHRKQADEPEGTIHGL</sequence>
<evidence type="ECO:0000259" key="7">
    <source>
        <dbReference type="Pfam" id="PF01368"/>
    </source>
</evidence>
<dbReference type="InterPro" id="IPR004610">
    <property type="entry name" value="RecJ"/>
</dbReference>
<evidence type="ECO:0000259" key="10">
    <source>
        <dbReference type="Pfam" id="PF17768"/>
    </source>
</evidence>
<comment type="similarity">
    <text evidence="1">Belongs to the RecJ family.</text>
</comment>
<dbReference type="InterPro" id="IPR018779">
    <property type="entry name" value="RecJ_C"/>
</dbReference>
<evidence type="ECO:0000313" key="11">
    <source>
        <dbReference type="EMBL" id="XCJ16605.1"/>
    </source>
</evidence>
<name>A0AAU8IES5_9BACL</name>
<feature type="domain" description="RecJ OB" evidence="10">
    <location>
        <begin position="457"/>
        <end position="560"/>
    </location>
</feature>
<dbReference type="SUPFAM" id="SSF64182">
    <property type="entry name" value="DHH phosphoesterases"/>
    <property type="match status" value="1"/>
</dbReference>
<dbReference type="RefSeq" id="WP_353948060.1">
    <property type="nucleotide sequence ID" value="NZ_CP159510.1"/>
</dbReference>
<evidence type="ECO:0000259" key="9">
    <source>
        <dbReference type="Pfam" id="PF10141"/>
    </source>
</evidence>
<dbReference type="GO" id="GO:0003676">
    <property type="term" value="F:nucleic acid binding"/>
    <property type="evidence" value="ECO:0007669"/>
    <property type="project" value="InterPro"/>
</dbReference>
<dbReference type="InterPro" id="IPR051673">
    <property type="entry name" value="SSDNA_exonuclease_RecJ"/>
</dbReference>
<dbReference type="EMBL" id="CP159510">
    <property type="protein sequence ID" value="XCJ16605.1"/>
    <property type="molecule type" value="Genomic_DNA"/>
</dbReference>
<evidence type="ECO:0000256" key="5">
    <source>
        <dbReference type="ARBA" id="ARBA00022839"/>
    </source>
</evidence>
<dbReference type="AlphaFoldDB" id="A0AAU8IES5"/>
<dbReference type="PANTHER" id="PTHR30255">
    <property type="entry name" value="SINGLE-STRANDED-DNA-SPECIFIC EXONUCLEASE RECJ"/>
    <property type="match status" value="1"/>
</dbReference>
<dbReference type="Pfam" id="PF02272">
    <property type="entry name" value="DHHA1"/>
    <property type="match status" value="1"/>
</dbReference>
<protein>
    <recommendedName>
        <fullName evidence="2">Single-stranded-DNA-specific exonuclease RecJ</fullName>
    </recommendedName>
</protein>
<keyword evidence="4" id="KW-0378">Hydrolase</keyword>
<evidence type="ECO:0000259" key="8">
    <source>
        <dbReference type="Pfam" id="PF02272"/>
    </source>
</evidence>
<feature type="domain" description="DDH" evidence="7">
    <location>
        <begin position="82"/>
        <end position="227"/>
    </location>
</feature>
<dbReference type="Gene3D" id="3.10.310.30">
    <property type="match status" value="1"/>
</dbReference>
<evidence type="ECO:0000256" key="1">
    <source>
        <dbReference type="ARBA" id="ARBA00005915"/>
    </source>
</evidence>
<evidence type="ECO:0000256" key="2">
    <source>
        <dbReference type="ARBA" id="ARBA00019841"/>
    </source>
</evidence>
<reference evidence="11" key="1">
    <citation type="submission" date="2024-06" db="EMBL/GenBank/DDBJ databases">
        <authorList>
            <person name="Fan A."/>
            <person name="Zhang F.Y."/>
            <person name="Zhang L."/>
        </authorList>
    </citation>
    <scope>NUCLEOTIDE SEQUENCE</scope>
    <source>
        <strain evidence="11">Y61</strain>
    </source>
</reference>
<evidence type="ECO:0000256" key="3">
    <source>
        <dbReference type="ARBA" id="ARBA00022722"/>
    </source>
</evidence>
<proteinExistence type="inferred from homology"/>
<dbReference type="InterPro" id="IPR038763">
    <property type="entry name" value="DHH_sf"/>
</dbReference>
<evidence type="ECO:0000256" key="6">
    <source>
        <dbReference type="SAM" id="Coils"/>
    </source>
</evidence>
<keyword evidence="6" id="KW-0175">Coiled coil</keyword>
<keyword evidence="5 11" id="KW-0269">Exonuclease</keyword>
<dbReference type="Gene3D" id="3.90.1640.30">
    <property type="match status" value="1"/>
</dbReference>
<dbReference type="GO" id="GO:0006310">
    <property type="term" value="P:DNA recombination"/>
    <property type="evidence" value="ECO:0007669"/>
    <property type="project" value="InterPro"/>
</dbReference>
<organism evidence="11">
    <name type="scientific">Sporolactobacillus sp. Y61</name>
    <dbReference type="NCBI Taxonomy" id="3160863"/>
    <lineage>
        <taxon>Bacteria</taxon>
        <taxon>Bacillati</taxon>
        <taxon>Bacillota</taxon>
        <taxon>Bacilli</taxon>
        <taxon>Bacillales</taxon>
        <taxon>Sporolactobacillaceae</taxon>
        <taxon>Sporolactobacillus</taxon>
    </lineage>
</organism>
<feature type="coiled-coil region" evidence="6">
    <location>
        <begin position="300"/>
        <end position="334"/>
    </location>
</feature>
<feature type="domain" description="DHHA1" evidence="8">
    <location>
        <begin position="345"/>
        <end position="437"/>
    </location>
</feature>
<dbReference type="Pfam" id="PF10141">
    <property type="entry name" value="ssDNA-exonuc_C"/>
    <property type="match status" value="1"/>
</dbReference>
<dbReference type="GO" id="GO:0006281">
    <property type="term" value="P:DNA repair"/>
    <property type="evidence" value="ECO:0007669"/>
    <property type="project" value="InterPro"/>
</dbReference>
<dbReference type="InterPro" id="IPR001667">
    <property type="entry name" value="DDH_dom"/>
</dbReference>
<dbReference type="Pfam" id="PF01368">
    <property type="entry name" value="DHH"/>
    <property type="match status" value="1"/>
</dbReference>
<dbReference type="PANTHER" id="PTHR30255:SF2">
    <property type="entry name" value="SINGLE-STRANDED-DNA-SPECIFIC EXONUCLEASE RECJ"/>
    <property type="match status" value="1"/>
</dbReference>
<dbReference type="GO" id="GO:0008409">
    <property type="term" value="F:5'-3' exonuclease activity"/>
    <property type="evidence" value="ECO:0007669"/>
    <property type="project" value="InterPro"/>
</dbReference>
<feature type="domain" description="Single-stranded-DNA-specific exonuclease RecJ C-terminal" evidence="9">
    <location>
        <begin position="567"/>
        <end position="763"/>
    </location>
</feature>
<accession>A0AAU8IES5</accession>
<dbReference type="InterPro" id="IPR003156">
    <property type="entry name" value="DHHA1_dom"/>
</dbReference>
<dbReference type="InterPro" id="IPR041122">
    <property type="entry name" value="RecJ_OB"/>
</dbReference>